<protein>
    <submittedName>
        <fullName evidence="4">CBS domain-containing protein</fullName>
    </submittedName>
</protein>
<reference evidence="5" key="1">
    <citation type="journal article" date="2019" name="Int. J. Syst. Evol. Microbiol.">
        <title>The Global Catalogue of Microorganisms (GCM) 10K type strain sequencing project: providing services to taxonomists for standard genome sequencing and annotation.</title>
        <authorList>
            <consortium name="The Broad Institute Genomics Platform"/>
            <consortium name="The Broad Institute Genome Sequencing Center for Infectious Disease"/>
            <person name="Wu L."/>
            <person name="Ma J."/>
        </authorList>
    </citation>
    <scope>NUCLEOTIDE SEQUENCE [LARGE SCALE GENOMIC DNA]</scope>
    <source>
        <strain evidence="5">JCM 15896</strain>
    </source>
</reference>
<dbReference type="EMBL" id="BAAAFD010000006">
    <property type="protein sequence ID" value="GAA0857484.1"/>
    <property type="molecule type" value="Genomic_DNA"/>
</dbReference>
<dbReference type="RefSeq" id="WP_343860175.1">
    <property type="nucleotide sequence ID" value="NZ_BAAAFD010000006.1"/>
</dbReference>
<organism evidence="4 5">
    <name type="scientific">Aliiglaciecola litoralis</name>
    <dbReference type="NCBI Taxonomy" id="582857"/>
    <lineage>
        <taxon>Bacteria</taxon>
        <taxon>Pseudomonadati</taxon>
        <taxon>Pseudomonadota</taxon>
        <taxon>Gammaproteobacteria</taxon>
        <taxon>Alteromonadales</taxon>
        <taxon>Alteromonadaceae</taxon>
        <taxon>Aliiglaciecola</taxon>
    </lineage>
</organism>
<dbReference type="InterPro" id="IPR044729">
    <property type="entry name" value="CBS_bac"/>
</dbReference>
<sequence>MESLKVKDYMNRRPVTFTTEMPVAQAVERLLTGNQTGGPVLDSRNKVVGFLSEQDCIAQMITSSYYREQVARVKDIMRQDVLTVKTYDSILEIAQRILTEKPKIYPVVDDDGYFEGTISRANVLYAIDVQLRDGYKLA</sequence>
<dbReference type="CDD" id="cd04629">
    <property type="entry name" value="CBS_pair_bac"/>
    <property type="match status" value="1"/>
</dbReference>
<dbReference type="InterPro" id="IPR046342">
    <property type="entry name" value="CBS_dom_sf"/>
</dbReference>
<dbReference type="Pfam" id="PF00571">
    <property type="entry name" value="CBS"/>
    <property type="match status" value="2"/>
</dbReference>
<dbReference type="SMART" id="SM00116">
    <property type="entry name" value="CBS"/>
    <property type="match status" value="2"/>
</dbReference>
<dbReference type="SUPFAM" id="SSF54631">
    <property type="entry name" value="CBS-domain pair"/>
    <property type="match status" value="1"/>
</dbReference>
<evidence type="ECO:0000259" key="3">
    <source>
        <dbReference type="PROSITE" id="PS51371"/>
    </source>
</evidence>
<dbReference type="PANTHER" id="PTHR43080">
    <property type="entry name" value="CBS DOMAIN-CONTAINING PROTEIN CBSX3, MITOCHONDRIAL"/>
    <property type="match status" value="1"/>
</dbReference>
<dbReference type="PANTHER" id="PTHR43080:SF2">
    <property type="entry name" value="CBS DOMAIN-CONTAINING PROTEIN"/>
    <property type="match status" value="1"/>
</dbReference>
<keyword evidence="1 2" id="KW-0129">CBS domain</keyword>
<evidence type="ECO:0000313" key="5">
    <source>
        <dbReference type="Proteomes" id="UP001500359"/>
    </source>
</evidence>
<dbReference type="InterPro" id="IPR051257">
    <property type="entry name" value="Diverse_CBS-Domain"/>
</dbReference>
<dbReference type="PROSITE" id="PS51371">
    <property type="entry name" value="CBS"/>
    <property type="match status" value="2"/>
</dbReference>
<evidence type="ECO:0000313" key="4">
    <source>
        <dbReference type="EMBL" id="GAA0857484.1"/>
    </source>
</evidence>
<dbReference type="Gene3D" id="3.10.580.10">
    <property type="entry name" value="CBS-domain"/>
    <property type="match status" value="1"/>
</dbReference>
<dbReference type="Proteomes" id="UP001500359">
    <property type="component" value="Unassembled WGS sequence"/>
</dbReference>
<proteinExistence type="predicted"/>
<dbReference type="InterPro" id="IPR000644">
    <property type="entry name" value="CBS_dom"/>
</dbReference>
<evidence type="ECO:0000256" key="1">
    <source>
        <dbReference type="ARBA" id="ARBA00023122"/>
    </source>
</evidence>
<name>A0ABP3WW92_9ALTE</name>
<gene>
    <name evidence="4" type="ORF">GCM10009114_23470</name>
</gene>
<feature type="domain" description="CBS" evidence="3">
    <location>
        <begin position="77"/>
        <end position="134"/>
    </location>
</feature>
<accession>A0ABP3WW92</accession>
<keyword evidence="5" id="KW-1185">Reference proteome</keyword>
<comment type="caution">
    <text evidence="4">The sequence shown here is derived from an EMBL/GenBank/DDBJ whole genome shotgun (WGS) entry which is preliminary data.</text>
</comment>
<evidence type="ECO:0000256" key="2">
    <source>
        <dbReference type="PROSITE-ProRule" id="PRU00703"/>
    </source>
</evidence>
<feature type="domain" description="CBS" evidence="3">
    <location>
        <begin position="10"/>
        <end position="69"/>
    </location>
</feature>